<feature type="chain" id="PRO_5045704061" description="Secreted protein" evidence="1">
    <location>
        <begin position="34"/>
        <end position="91"/>
    </location>
</feature>
<reference evidence="2" key="4">
    <citation type="submission" date="2019-03" db="UniProtKB">
        <authorList>
            <consortium name="EnsemblPlants"/>
        </authorList>
    </citation>
    <scope>IDENTIFICATION</scope>
</reference>
<reference evidence="2" key="3">
    <citation type="journal article" date="2017" name="Nature">
        <title>Genome sequence of the progenitor of the wheat D genome Aegilops tauschii.</title>
        <authorList>
            <person name="Luo M.C."/>
            <person name="Gu Y.Q."/>
            <person name="Puiu D."/>
            <person name="Wang H."/>
            <person name="Twardziok S.O."/>
            <person name="Deal K.R."/>
            <person name="Huo N."/>
            <person name="Zhu T."/>
            <person name="Wang L."/>
            <person name="Wang Y."/>
            <person name="McGuire P.E."/>
            <person name="Liu S."/>
            <person name="Long H."/>
            <person name="Ramasamy R.K."/>
            <person name="Rodriguez J.C."/>
            <person name="Van S.L."/>
            <person name="Yuan L."/>
            <person name="Wang Z."/>
            <person name="Xia Z."/>
            <person name="Xiao L."/>
            <person name="Anderson O.D."/>
            <person name="Ouyang S."/>
            <person name="Liang Y."/>
            <person name="Zimin A.V."/>
            <person name="Pertea G."/>
            <person name="Qi P."/>
            <person name="Bennetzen J.L."/>
            <person name="Dai X."/>
            <person name="Dawson M.W."/>
            <person name="Muller H.G."/>
            <person name="Kugler K."/>
            <person name="Rivarola-Duarte L."/>
            <person name="Spannagl M."/>
            <person name="Mayer K.F.X."/>
            <person name="Lu F.H."/>
            <person name="Bevan M.W."/>
            <person name="Leroy P."/>
            <person name="Li P."/>
            <person name="You F.M."/>
            <person name="Sun Q."/>
            <person name="Liu Z."/>
            <person name="Lyons E."/>
            <person name="Wicker T."/>
            <person name="Salzberg S.L."/>
            <person name="Devos K.M."/>
            <person name="Dvorak J."/>
        </authorList>
    </citation>
    <scope>NUCLEOTIDE SEQUENCE [LARGE SCALE GENOMIC DNA]</scope>
    <source>
        <strain evidence="2">cv. AL8/78</strain>
    </source>
</reference>
<reference evidence="3" key="1">
    <citation type="journal article" date="2014" name="Science">
        <title>Ancient hybridizations among the ancestral genomes of bread wheat.</title>
        <authorList>
            <consortium name="International Wheat Genome Sequencing Consortium,"/>
            <person name="Marcussen T."/>
            <person name="Sandve S.R."/>
            <person name="Heier L."/>
            <person name="Spannagl M."/>
            <person name="Pfeifer M."/>
            <person name="Jakobsen K.S."/>
            <person name="Wulff B.B."/>
            <person name="Steuernagel B."/>
            <person name="Mayer K.F."/>
            <person name="Olsen O.A."/>
        </authorList>
    </citation>
    <scope>NUCLEOTIDE SEQUENCE [LARGE SCALE GENOMIC DNA]</scope>
    <source>
        <strain evidence="3">cv. AL8/78</strain>
    </source>
</reference>
<evidence type="ECO:0000313" key="3">
    <source>
        <dbReference type="Proteomes" id="UP000015105"/>
    </source>
</evidence>
<proteinExistence type="predicted"/>
<feature type="signal peptide" evidence="1">
    <location>
        <begin position="1"/>
        <end position="33"/>
    </location>
</feature>
<name>A0A453PJC1_AEGTS</name>
<keyword evidence="3" id="KW-1185">Reference proteome</keyword>
<dbReference type="Proteomes" id="UP000015105">
    <property type="component" value="Chromosome 6D"/>
</dbReference>
<dbReference type="Gramene" id="AET6Gv20751200.1">
    <property type="protein sequence ID" value="AET6Gv20751200.1"/>
    <property type="gene ID" value="AET6Gv20751200"/>
</dbReference>
<evidence type="ECO:0008006" key="4">
    <source>
        <dbReference type="Google" id="ProtNLM"/>
    </source>
</evidence>
<organism evidence="2 3">
    <name type="scientific">Aegilops tauschii subsp. strangulata</name>
    <name type="common">Goatgrass</name>
    <dbReference type="NCBI Taxonomy" id="200361"/>
    <lineage>
        <taxon>Eukaryota</taxon>
        <taxon>Viridiplantae</taxon>
        <taxon>Streptophyta</taxon>
        <taxon>Embryophyta</taxon>
        <taxon>Tracheophyta</taxon>
        <taxon>Spermatophyta</taxon>
        <taxon>Magnoliopsida</taxon>
        <taxon>Liliopsida</taxon>
        <taxon>Poales</taxon>
        <taxon>Poaceae</taxon>
        <taxon>BOP clade</taxon>
        <taxon>Pooideae</taxon>
        <taxon>Triticodae</taxon>
        <taxon>Triticeae</taxon>
        <taxon>Triticinae</taxon>
        <taxon>Aegilops</taxon>
    </lineage>
</organism>
<dbReference type="AlphaFoldDB" id="A0A453PJC1"/>
<keyword evidence="1" id="KW-0732">Signal</keyword>
<dbReference type="EnsemblPlants" id="AET6Gv20751200.1">
    <property type="protein sequence ID" value="AET6Gv20751200.1"/>
    <property type="gene ID" value="AET6Gv20751200"/>
</dbReference>
<sequence>MLRHVAPQRFIQRSSWFLCFFYALARIAVGAEAHSLGSLLPVYLANLTKLAVFGSLRACQTLLACQNLGYQPSKHGLGEKISGWSRVMSSL</sequence>
<protein>
    <recommendedName>
        <fullName evidence="4">Secreted protein</fullName>
    </recommendedName>
</protein>
<accession>A0A453PJC1</accession>
<reference evidence="3" key="2">
    <citation type="journal article" date="2017" name="Nat. Plants">
        <title>The Aegilops tauschii genome reveals multiple impacts of transposons.</title>
        <authorList>
            <person name="Zhao G."/>
            <person name="Zou C."/>
            <person name="Li K."/>
            <person name="Wang K."/>
            <person name="Li T."/>
            <person name="Gao L."/>
            <person name="Zhang X."/>
            <person name="Wang H."/>
            <person name="Yang Z."/>
            <person name="Liu X."/>
            <person name="Jiang W."/>
            <person name="Mao L."/>
            <person name="Kong X."/>
            <person name="Jiao Y."/>
            <person name="Jia J."/>
        </authorList>
    </citation>
    <scope>NUCLEOTIDE SEQUENCE [LARGE SCALE GENOMIC DNA]</scope>
    <source>
        <strain evidence="3">cv. AL8/78</strain>
    </source>
</reference>
<evidence type="ECO:0000313" key="2">
    <source>
        <dbReference type="EnsemblPlants" id="AET6Gv20751200.1"/>
    </source>
</evidence>
<reference evidence="2" key="5">
    <citation type="journal article" date="2021" name="G3 (Bethesda)">
        <title>Aegilops tauschii genome assembly Aet v5.0 features greater sequence contiguity and improved annotation.</title>
        <authorList>
            <person name="Wang L."/>
            <person name="Zhu T."/>
            <person name="Rodriguez J.C."/>
            <person name="Deal K.R."/>
            <person name="Dubcovsky J."/>
            <person name="McGuire P.E."/>
            <person name="Lux T."/>
            <person name="Spannagl M."/>
            <person name="Mayer K.F.X."/>
            <person name="Baldrich P."/>
            <person name="Meyers B.C."/>
            <person name="Huo N."/>
            <person name="Gu Y.Q."/>
            <person name="Zhou H."/>
            <person name="Devos K.M."/>
            <person name="Bennetzen J.L."/>
            <person name="Unver T."/>
            <person name="Budak H."/>
            <person name="Gulick P.J."/>
            <person name="Galiba G."/>
            <person name="Kalapos B."/>
            <person name="Nelson D.R."/>
            <person name="Li P."/>
            <person name="You F.M."/>
            <person name="Luo M.C."/>
            <person name="Dvorak J."/>
        </authorList>
    </citation>
    <scope>NUCLEOTIDE SEQUENCE [LARGE SCALE GENOMIC DNA]</scope>
    <source>
        <strain evidence="2">cv. AL8/78</strain>
    </source>
</reference>
<evidence type="ECO:0000256" key="1">
    <source>
        <dbReference type="SAM" id="SignalP"/>
    </source>
</evidence>